<reference evidence="2 3" key="1">
    <citation type="submission" date="2015-09" db="EMBL/GenBank/DDBJ databases">
        <title>Sorangium comparison.</title>
        <authorList>
            <person name="Zaburannyi N."/>
            <person name="Bunk B."/>
            <person name="Overmann J."/>
            <person name="Mueller R."/>
        </authorList>
    </citation>
    <scope>NUCLEOTIDE SEQUENCE [LARGE SCALE GENOMIC DNA]</scope>
    <source>
        <strain evidence="2 3">So ce26</strain>
    </source>
</reference>
<organism evidence="2 3">
    <name type="scientific">Sorangium cellulosum</name>
    <name type="common">Polyangium cellulosum</name>
    <dbReference type="NCBI Taxonomy" id="56"/>
    <lineage>
        <taxon>Bacteria</taxon>
        <taxon>Pseudomonadati</taxon>
        <taxon>Myxococcota</taxon>
        <taxon>Polyangia</taxon>
        <taxon>Polyangiales</taxon>
        <taxon>Polyangiaceae</taxon>
        <taxon>Sorangium</taxon>
    </lineage>
</organism>
<sequence length="176" mass="18484">MLRALMRTIAVGIAAVVAGCVAGAQDDAADESFVEEIASHDEALVYCSTDCDCGGRQYVCVAGVCHADFGPYPECRCDAQCAMGQTCVNGGCQGTPTAICHCEHYGSPFDDICEAYPQGGQYEYYFEPIGDAVIWSSSIDNPGAHYACPHHSSRPCMITVTVVGPTGSSSALCHGH</sequence>
<feature type="signal peptide" evidence="1">
    <location>
        <begin position="1"/>
        <end position="24"/>
    </location>
</feature>
<dbReference type="AlphaFoldDB" id="A0A2L0EVP6"/>
<feature type="chain" id="PRO_5014830638" description="EGF-like domain-containing protein" evidence="1">
    <location>
        <begin position="25"/>
        <end position="176"/>
    </location>
</feature>
<evidence type="ECO:0000313" key="2">
    <source>
        <dbReference type="EMBL" id="AUX43378.1"/>
    </source>
</evidence>
<accession>A0A2L0EVP6</accession>
<keyword evidence="1" id="KW-0732">Signal</keyword>
<gene>
    <name evidence="2" type="ORF">SOCE26_048260</name>
</gene>
<protein>
    <recommendedName>
        <fullName evidence="4">EGF-like domain-containing protein</fullName>
    </recommendedName>
</protein>
<evidence type="ECO:0000313" key="3">
    <source>
        <dbReference type="Proteomes" id="UP000238348"/>
    </source>
</evidence>
<dbReference type="Proteomes" id="UP000238348">
    <property type="component" value="Chromosome"/>
</dbReference>
<proteinExistence type="predicted"/>
<name>A0A2L0EVP6_SORCE</name>
<evidence type="ECO:0008006" key="4">
    <source>
        <dbReference type="Google" id="ProtNLM"/>
    </source>
</evidence>
<evidence type="ECO:0000256" key="1">
    <source>
        <dbReference type="SAM" id="SignalP"/>
    </source>
</evidence>
<dbReference type="OrthoDB" id="5518328at2"/>
<dbReference type="EMBL" id="CP012673">
    <property type="protein sequence ID" value="AUX43378.1"/>
    <property type="molecule type" value="Genomic_DNA"/>
</dbReference>
<dbReference type="PROSITE" id="PS51257">
    <property type="entry name" value="PROKAR_LIPOPROTEIN"/>
    <property type="match status" value="1"/>
</dbReference>
<dbReference type="RefSeq" id="WP_104982062.1">
    <property type="nucleotide sequence ID" value="NZ_CP012673.1"/>
</dbReference>